<keyword evidence="4 6" id="KW-1133">Transmembrane helix</keyword>
<evidence type="ECO:0000256" key="5">
    <source>
        <dbReference type="ARBA" id="ARBA00023136"/>
    </source>
</evidence>
<feature type="transmembrane region" description="Helical" evidence="6">
    <location>
        <begin position="188"/>
        <end position="211"/>
    </location>
</feature>
<dbReference type="InterPro" id="IPR013604">
    <property type="entry name" value="7TM_chemorcpt"/>
</dbReference>
<evidence type="ECO:0000256" key="3">
    <source>
        <dbReference type="ARBA" id="ARBA00022692"/>
    </source>
</evidence>
<gene>
    <name evidence="7" type="ORF">ODALV1_LOCUS14071</name>
</gene>
<dbReference type="Pfam" id="PF08395">
    <property type="entry name" value="7tm_7"/>
    <property type="match status" value="1"/>
</dbReference>
<dbReference type="Proteomes" id="UP001642540">
    <property type="component" value="Unassembled WGS sequence"/>
</dbReference>
<evidence type="ECO:0008006" key="9">
    <source>
        <dbReference type="Google" id="ProtNLM"/>
    </source>
</evidence>
<feature type="transmembrane region" description="Helical" evidence="6">
    <location>
        <begin position="123"/>
        <end position="140"/>
    </location>
</feature>
<comment type="subcellular location">
    <subcellularLocation>
        <location evidence="1">Cell membrane</location>
        <topology evidence="1">Multi-pass membrane protein</topology>
    </subcellularLocation>
</comment>
<protein>
    <recommendedName>
        <fullName evidence="9">Gustatory receptor</fullName>
    </recommendedName>
</protein>
<reference evidence="7 8" key="1">
    <citation type="submission" date="2024-08" db="EMBL/GenBank/DDBJ databases">
        <authorList>
            <person name="Cucini C."/>
            <person name="Frati F."/>
        </authorList>
    </citation>
    <scope>NUCLEOTIDE SEQUENCE [LARGE SCALE GENOMIC DNA]</scope>
</reference>
<keyword evidence="3 6" id="KW-0812">Transmembrane</keyword>
<evidence type="ECO:0000256" key="4">
    <source>
        <dbReference type="ARBA" id="ARBA00022989"/>
    </source>
</evidence>
<evidence type="ECO:0000256" key="6">
    <source>
        <dbReference type="SAM" id="Phobius"/>
    </source>
</evidence>
<sequence length="259" mass="29586">MIGGYLYVFWFFYNCRILGNILKIWNNRFEFCLHKHILEMASPKTNKETRQEARESKRTSRGNLFQDHLVIFNLLEGVNAQFEVIMESYYLTTMIMIVFEAYGFVHSLAYSEYVKCGYRQQDTIPIVLLLAIQLYIYISITLEGAGVADEARHVLDVVRRKGMMTSKADAELWFMLSMRLSFGGHEDVGIIGAGFFYVTKAFLLGAISAMASHFIIFYQFQVPLAQTVEADAGLGDIDVTALLERTEFLPKLVNSNNTC</sequence>
<evidence type="ECO:0000256" key="2">
    <source>
        <dbReference type="ARBA" id="ARBA00022475"/>
    </source>
</evidence>
<keyword evidence="5 6" id="KW-0472">Membrane</keyword>
<evidence type="ECO:0000256" key="1">
    <source>
        <dbReference type="ARBA" id="ARBA00004651"/>
    </source>
</evidence>
<evidence type="ECO:0000313" key="7">
    <source>
        <dbReference type="EMBL" id="CAL8110237.1"/>
    </source>
</evidence>
<feature type="transmembrane region" description="Helical" evidence="6">
    <location>
        <begin position="89"/>
        <end position="111"/>
    </location>
</feature>
<evidence type="ECO:0000313" key="8">
    <source>
        <dbReference type="Proteomes" id="UP001642540"/>
    </source>
</evidence>
<accession>A0ABP1QUG0</accession>
<dbReference type="EMBL" id="CAXLJM020000043">
    <property type="protein sequence ID" value="CAL8110237.1"/>
    <property type="molecule type" value="Genomic_DNA"/>
</dbReference>
<organism evidence="7 8">
    <name type="scientific">Orchesella dallaii</name>
    <dbReference type="NCBI Taxonomy" id="48710"/>
    <lineage>
        <taxon>Eukaryota</taxon>
        <taxon>Metazoa</taxon>
        <taxon>Ecdysozoa</taxon>
        <taxon>Arthropoda</taxon>
        <taxon>Hexapoda</taxon>
        <taxon>Collembola</taxon>
        <taxon>Entomobryomorpha</taxon>
        <taxon>Entomobryoidea</taxon>
        <taxon>Orchesellidae</taxon>
        <taxon>Orchesellinae</taxon>
        <taxon>Orchesella</taxon>
    </lineage>
</organism>
<comment type="caution">
    <text evidence="7">The sequence shown here is derived from an EMBL/GenBank/DDBJ whole genome shotgun (WGS) entry which is preliminary data.</text>
</comment>
<name>A0ABP1QUG0_9HEXA</name>
<keyword evidence="8" id="KW-1185">Reference proteome</keyword>
<keyword evidence="2" id="KW-1003">Cell membrane</keyword>
<proteinExistence type="predicted"/>